<accession>A0AAX6NCI0</accession>
<evidence type="ECO:0000313" key="3">
    <source>
        <dbReference type="Proteomes" id="UP001269400"/>
    </source>
</evidence>
<dbReference type="RefSeq" id="WP_316910836.1">
    <property type="nucleotide sequence ID" value="NZ_JAPTGD010000002.1"/>
</dbReference>
<evidence type="ECO:0000256" key="1">
    <source>
        <dbReference type="SAM" id="Coils"/>
    </source>
</evidence>
<dbReference type="AlphaFoldDB" id="A0AAX6NCI0"/>
<dbReference type="Proteomes" id="UP001269400">
    <property type="component" value="Unassembled WGS sequence"/>
</dbReference>
<reference evidence="2" key="1">
    <citation type="journal article" date="2022" name="J Environ Chem Eng">
        <title>Biodegradation of petroleum oil using a constructed nonpathogenic and heavy metal-tolerant bacterial consortium isolated from marine sponges.</title>
        <authorList>
            <person name="Dechsakulwatana C."/>
            <person name="Rungsihiranrut A."/>
            <person name="Muangchinda C."/>
            <person name="Ningthoujam R."/>
            <person name="Klankeo P."/>
            <person name="Pinyakong O."/>
        </authorList>
    </citation>
    <scope>NUCLEOTIDE SEQUENCE</scope>
    <source>
        <strain evidence="2">TL01-2</strain>
    </source>
</reference>
<evidence type="ECO:0000313" key="2">
    <source>
        <dbReference type="EMBL" id="MDU9693611.1"/>
    </source>
</evidence>
<protein>
    <submittedName>
        <fullName evidence="2">Uncharacterized protein</fullName>
    </submittedName>
</protein>
<comment type="caution">
    <text evidence="2">The sequence shown here is derived from an EMBL/GenBank/DDBJ whole genome shotgun (WGS) entry which is preliminary data.</text>
</comment>
<proteinExistence type="predicted"/>
<reference evidence="2" key="2">
    <citation type="submission" date="2022-12" db="EMBL/GenBank/DDBJ databases">
        <authorList>
            <person name="Dechsakulwatana C."/>
            <person name="Rungsihiranrut A."/>
            <person name="Muangchinda C."/>
            <person name="Ningthoujam R."/>
            <person name="Klankeo P."/>
            <person name="Pinyakong O."/>
        </authorList>
    </citation>
    <scope>NUCLEOTIDE SEQUENCE</scope>
    <source>
        <strain evidence="2">TL01-2</strain>
    </source>
</reference>
<keyword evidence="1" id="KW-0175">Coiled coil</keyword>
<dbReference type="EMBL" id="JAPTGD010000002">
    <property type="protein sequence ID" value="MDU9693611.1"/>
    <property type="molecule type" value="Genomic_DNA"/>
</dbReference>
<name>A0AAX6NCI0_PRIAR</name>
<sequence length="122" mass="14847">MYFIETEEELKGKRIAFTHMAQFAEAITIVTEDKGIFVVEQEDDEGFSKETTTYNELRARKYIFEHKYILSELNKLEIITKEEVHNYNKELRLERERMVLEEAARREKREKEEYERLNKKYG</sequence>
<feature type="coiled-coil region" evidence="1">
    <location>
        <begin position="90"/>
        <end position="120"/>
    </location>
</feature>
<gene>
    <name evidence="2" type="ORF">O0Q50_20770</name>
</gene>
<organism evidence="2 3">
    <name type="scientific">Priestia aryabhattai</name>
    <name type="common">Bacillus aryabhattai</name>
    <dbReference type="NCBI Taxonomy" id="412384"/>
    <lineage>
        <taxon>Bacteria</taxon>
        <taxon>Bacillati</taxon>
        <taxon>Bacillota</taxon>
        <taxon>Bacilli</taxon>
        <taxon>Bacillales</taxon>
        <taxon>Bacillaceae</taxon>
        <taxon>Priestia</taxon>
    </lineage>
</organism>